<dbReference type="PANTHER" id="PTHR43375:SF1">
    <property type="entry name" value="OROTIDINE 5'-PHOSPHATE DECARBOXYLASE"/>
    <property type="match status" value="1"/>
</dbReference>
<dbReference type="InterPro" id="IPR013785">
    <property type="entry name" value="Aldolase_TIM"/>
</dbReference>
<evidence type="ECO:0000256" key="2">
    <source>
        <dbReference type="ARBA" id="ARBA00008847"/>
    </source>
</evidence>
<dbReference type="HAMAP" id="MF_01215">
    <property type="entry name" value="OMPdecase_type2"/>
    <property type="match status" value="1"/>
</dbReference>
<evidence type="ECO:0000256" key="3">
    <source>
        <dbReference type="ARBA" id="ARBA00022793"/>
    </source>
</evidence>
<feature type="domain" description="Orotidine 5'-phosphate decarboxylase" evidence="8">
    <location>
        <begin position="17"/>
        <end position="267"/>
    </location>
</feature>
<dbReference type="PROSITE" id="PS00156">
    <property type="entry name" value="OMPDECASE"/>
    <property type="match status" value="1"/>
</dbReference>
<dbReference type="SMART" id="SM00934">
    <property type="entry name" value="OMPdecase"/>
    <property type="match status" value="1"/>
</dbReference>
<reference evidence="9 10" key="1">
    <citation type="submission" date="2020-08" db="EMBL/GenBank/DDBJ databases">
        <title>A Genomic Blueprint of the Chicken Gut Microbiome.</title>
        <authorList>
            <person name="Gilroy R."/>
            <person name="Ravi A."/>
            <person name="Getino M."/>
            <person name="Pursley I."/>
            <person name="Horton D.L."/>
            <person name="Alikhan N.-F."/>
            <person name="Baker D."/>
            <person name="Gharbi K."/>
            <person name="Hall N."/>
            <person name="Watson M."/>
            <person name="Adriaenssens E.M."/>
            <person name="Foster-Nyarko E."/>
            <person name="Jarju S."/>
            <person name="Secka A."/>
            <person name="Antonio M."/>
            <person name="Oren A."/>
            <person name="Chaudhuri R."/>
            <person name="La Ragione R.M."/>
            <person name="Hildebrand F."/>
            <person name="Pallen M.J."/>
        </authorList>
    </citation>
    <scope>NUCLEOTIDE SEQUENCE [LARGE SCALE GENOMIC DNA]</scope>
    <source>
        <strain evidence="9 10">Sa4CUA7</strain>
    </source>
</reference>
<dbReference type="GO" id="GO:0004590">
    <property type="term" value="F:orotidine-5'-phosphate decarboxylase activity"/>
    <property type="evidence" value="ECO:0007669"/>
    <property type="project" value="UniProtKB-EC"/>
</dbReference>
<dbReference type="EMBL" id="JACSQP010000005">
    <property type="protein sequence ID" value="MBD7957863.1"/>
    <property type="molecule type" value="Genomic_DNA"/>
</dbReference>
<keyword evidence="4 7" id="KW-0665">Pyrimidine biosynthesis</keyword>
<evidence type="ECO:0000259" key="8">
    <source>
        <dbReference type="SMART" id="SM00934"/>
    </source>
</evidence>
<comment type="caution">
    <text evidence="9">The sequence shown here is derived from an EMBL/GenBank/DDBJ whole genome shotgun (WGS) entry which is preliminary data.</text>
</comment>
<dbReference type="InterPro" id="IPR011060">
    <property type="entry name" value="RibuloseP-bd_barrel"/>
</dbReference>
<evidence type="ECO:0000256" key="7">
    <source>
        <dbReference type="HAMAP-Rule" id="MF_01215"/>
    </source>
</evidence>
<keyword evidence="10" id="KW-1185">Reference proteome</keyword>
<dbReference type="RefSeq" id="WP_191719061.1">
    <property type="nucleotide sequence ID" value="NZ_JACSQP010000005.1"/>
</dbReference>
<protein>
    <recommendedName>
        <fullName evidence="7">Orotidine 5'-phosphate decarboxylase</fullName>
        <ecNumber evidence="7">4.1.1.23</ecNumber>
    </recommendedName>
    <alternativeName>
        <fullName evidence="7">OMP decarboxylase</fullName>
        <shortName evidence="7">OMPDCase</shortName>
        <shortName evidence="7">OMPdecase</shortName>
    </alternativeName>
</protein>
<keyword evidence="5 7" id="KW-0456">Lyase</keyword>
<accession>A0ABR8S315</accession>
<dbReference type="InterPro" id="IPR011995">
    <property type="entry name" value="OMPdecase_type-2"/>
</dbReference>
<evidence type="ECO:0000256" key="1">
    <source>
        <dbReference type="ARBA" id="ARBA00004861"/>
    </source>
</evidence>
<comment type="catalytic activity">
    <reaction evidence="6 7">
        <text>orotidine 5'-phosphate + H(+) = UMP + CO2</text>
        <dbReference type="Rhea" id="RHEA:11596"/>
        <dbReference type="ChEBI" id="CHEBI:15378"/>
        <dbReference type="ChEBI" id="CHEBI:16526"/>
        <dbReference type="ChEBI" id="CHEBI:57538"/>
        <dbReference type="ChEBI" id="CHEBI:57865"/>
        <dbReference type="EC" id="4.1.1.23"/>
    </reaction>
</comment>
<evidence type="ECO:0000256" key="6">
    <source>
        <dbReference type="ARBA" id="ARBA00049157"/>
    </source>
</evidence>
<keyword evidence="3 7" id="KW-0210">Decarboxylase</keyword>
<evidence type="ECO:0000313" key="10">
    <source>
        <dbReference type="Proteomes" id="UP000648352"/>
    </source>
</evidence>
<comment type="similarity">
    <text evidence="2 7">Belongs to the OMP decarboxylase family. Type 2 subfamily.</text>
</comment>
<dbReference type="InterPro" id="IPR018089">
    <property type="entry name" value="OMPdecase_AS"/>
</dbReference>
<proteinExistence type="inferred from homology"/>
<sequence>MTGFGRRLQDTLATQGPLCVGIDPHERLLADWGLSASAAGVREFGLRVVDAAAGRVGIVKPQVSFFERWGSAGFAALEEVLAEARGRGLLVIADAKRGDIGTTMDAYARAWLTPGSPLEADAVTLSPYLGVGALIGTLDYAVAQGKGAFVLAATSNPEARRLQAARDGDRSVAAIVIDEVSAFNARTTEEGQWGSVGVVVGATVDTVAAGIAAAIRPPAPILAPGFGAQGVEPGDFAHLFQALASPVVANESRSILSAGPADIVQRIAERAALYSKVNHG</sequence>
<dbReference type="Gene3D" id="3.20.20.70">
    <property type="entry name" value="Aldolase class I"/>
    <property type="match status" value="1"/>
</dbReference>
<dbReference type="EC" id="4.1.1.23" evidence="7"/>
<dbReference type="InterPro" id="IPR001754">
    <property type="entry name" value="OMPdeCOase_dom"/>
</dbReference>
<dbReference type="NCBIfam" id="TIGR02127">
    <property type="entry name" value="pyrF_sub2"/>
    <property type="match status" value="1"/>
</dbReference>
<dbReference type="SUPFAM" id="SSF51366">
    <property type="entry name" value="Ribulose-phoshate binding barrel"/>
    <property type="match status" value="1"/>
</dbReference>
<evidence type="ECO:0000256" key="4">
    <source>
        <dbReference type="ARBA" id="ARBA00022975"/>
    </source>
</evidence>
<evidence type="ECO:0000256" key="5">
    <source>
        <dbReference type="ARBA" id="ARBA00023239"/>
    </source>
</evidence>
<evidence type="ECO:0000313" key="9">
    <source>
        <dbReference type="EMBL" id="MBD7957863.1"/>
    </source>
</evidence>
<dbReference type="Proteomes" id="UP000648352">
    <property type="component" value="Unassembled WGS sequence"/>
</dbReference>
<dbReference type="Pfam" id="PF00215">
    <property type="entry name" value="OMPdecase"/>
    <property type="match status" value="1"/>
</dbReference>
<dbReference type="CDD" id="cd04725">
    <property type="entry name" value="OMP_decarboxylase_like"/>
    <property type="match status" value="1"/>
</dbReference>
<dbReference type="PANTHER" id="PTHR43375">
    <property type="entry name" value="OROTIDINE 5'-PHOSPHATE DECARBOXYLASE"/>
    <property type="match status" value="1"/>
</dbReference>
<feature type="active site" description="Proton donor" evidence="7">
    <location>
        <position position="96"/>
    </location>
</feature>
<name>A0ABR8S315_9MICO</name>
<gene>
    <name evidence="7 9" type="primary">pyrF</name>
    <name evidence="9" type="ORF">H9651_09460</name>
</gene>
<organism evidence="9 10">
    <name type="scientific">Microbacterium pullorum</name>
    <dbReference type="NCBI Taxonomy" id="2762236"/>
    <lineage>
        <taxon>Bacteria</taxon>
        <taxon>Bacillati</taxon>
        <taxon>Actinomycetota</taxon>
        <taxon>Actinomycetes</taxon>
        <taxon>Micrococcales</taxon>
        <taxon>Microbacteriaceae</taxon>
        <taxon>Microbacterium</taxon>
    </lineage>
</organism>
<comment type="pathway">
    <text evidence="1 7">Pyrimidine metabolism; UMP biosynthesis via de novo pathway; UMP from orotate: step 2/2.</text>
</comment>